<evidence type="ECO:0000256" key="4">
    <source>
        <dbReference type="ARBA" id="ARBA00001946"/>
    </source>
</evidence>
<accession>A0ABV8ULK7</accession>
<gene>
    <name evidence="8" type="ORF">ACFOW6_07295</name>
</gene>
<dbReference type="SUPFAM" id="SSF53686">
    <property type="entry name" value="Tryptophan synthase beta subunit-like PLP-dependent enzymes"/>
    <property type="match status" value="1"/>
</dbReference>
<reference evidence="9" key="1">
    <citation type="journal article" date="2019" name="Int. J. Syst. Evol. Microbiol.">
        <title>The Global Catalogue of Microorganisms (GCM) 10K type strain sequencing project: providing services to taxonomists for standard genome sequencing and annotation.</title>
        <authorList>
            <consortium name="The Broad Institute Genomics Platform"/>
            <consortium name="The Broad Institute Genome Sequencing Center for Infectious Disease"/>
            <person name="Wu L."/>
            <person name="Ma J."/>
        </authorList>
    </citation>
    <scope>NUCLEOTIDE SEQUENCE [LARGE SCALE GENOMIC DNA]</scope>
    <source>
        <strain evidence="9">CECT 8472</strain>
    </source>
</reference>
<protein>
    <submittedName>
        <fullName evidence="8">Threonine/serine dehydratase</fullName>
    </submittedName>
</protein>
<comment type="cofactor">
    <cofactor evidence="4">
        <name>Mg(2+)</name>
        <dbReference type="ChEBI" id="CHEBI:18420"/>
    </cofactor>
</comment>
<evidence type="ECO:0000259" key="7">
    <source>
        <dbReference type="Pfam" id="PF00291"/>
    </source>
</evidence>
<dbReference type="Proteomes" id="UP001595799">
    <property type="component" value="Unassembled WGS sequence"/>
</dbReference>
<keyword evidence="9" id="KW-1185">Reference proteome</keyword>
<evidence type="ECO:0000256" key="2">
    <source>
        <dbReference type="ARBA" id="ARBA00001933"/>
    </source>
</evidence>
<sequence>MNTPASVILPSFTDIEAASQRLEGQTVRTPLLENATLNEQLGGRILLKPETLQRTGSFKFRGAFNRLSLLDEDQRRKGVVAYSSGNHAQGVAAAARILGIECTIIMPKDAPSLKIANTRGYGAEVVLYNRRTESREEIADDLLERSGATLIRPFDDPQIIAGQGTCGREIYQQARDLNASVDAVLVCCGGGGLTSGIALATRNMSPETEVYAVEPKGFEDTARSLAAGTRLENDPLAESICDALLTPSPGEITFTLNQQLLSGGLVVNDEEVRQAMAFAFRNLKLVVEPGGAVCLAALLSGHFDAVGKTVAITLSGGNVDPTFFAEVLAAG</sequence>
<organism evidence="8 9">
    <name type="scientific">Fodinicurvata halophila</name>
    <dbReference type="NCBI Taxonomy" id="1419723"/>
    <lineage>
        <taxon>Bacteria</taxon>
        <taxon>Pseudomonadati</taxon>
        <taxon>Pseudomonadota</taxon>
        <taxon>Alphaproteobacteria</taxon>
        <taxon>Rhodospirillales</taxon>
        <taxon>Rhodovibrionaceae</taxon>
        <taxon>Fodinicurvata</taxon>
    </lineage>
</organism>
<name>A0ABV8ULK7_9PROT</name>
<evidence type="ECO:0000313" key="8">
    <source>
        <dbReference type="EMBL" id="MFC4351343.1"/>
    </source>
</evidence>
<evidence type="ECO:0000256" key="5">
    <source>
        <dbReference type="ARBA" id="ARBA00022842"/>
    </source>
</evidence>
<dbReference type="Gene3D" id="3.40.50.1100">
    <property type="match status" value="2"/>
</dbReference>
<dbReference type="EMBL" id="JBHSCW010000003">
    <property type="protein sequence ID" value="MFC4351343.1"/>
    <property type="molecule type" value="Genomic_DNA"/>
</dbReference>
<evidence type="ECO:0000313" key="9">
    <source>
        <dbReference type="Proteomes" id="UP001595799"/>
    </source>
</evidence>
<evidence type="ECO:0000256" key="1">
    <source>
        <dbReference type="ARBA" id="ARBA00001913"/>
    </source>
</evidence>
<dbReference type="CDD" id="cd01562">
    <property type="entry name" value="Thr-dehyd"/>
    <property type="match status" value="1"/>
</dbReference>
<dbReference type="RefSeq" id="WP_382421678.1">
    <property type="nucleotide sequence ID" value="NZ_JBHSCW010000003.1"/>
</dbReference>
<keyword evidence="6" id="KW-0663">Pyridoxal phosphate</keyword>
<dbReference type="PANTHER" id="PTHR43050:SF1">
    <property type="entry name" value="SERINE RACEMASE"/>
    <property type="match status" value="1"/>
</dbReference>
<dbReference type="InterPro" id="IPR000634">
    <property type="entry name" value="Ser/Thr_deHydtase_PyrdxlP-BS"/>
</dbReference>
<dbReference type="InterPro" id="IPR001926">
    <property type="entry name" value="TrpB-like_PALP"/>
</dbReference>
<comment type="cofactor">
    <cofactor evidence="2">
        <name>pyridoxal 5'-phosphate</name>
        <dbReference type="ChEBI" id="CHEBI:597326"/>
    </cofactor>
</comment>
<comment type="caution">
    <text evidence="8">The sequence shown here is derived from an EMBL/GenBank/DDBJ whole genome shotgun (WGS) entry which is preliminary data.</text>
</comment>
<keyword evidence="5" id="KW-0460">Magnesium</keyword>
<dbReference type="PANTHER" id="PTHR43050">
    <property type="entry name" value="SERINE / THREONINE RACEMASE FAMILY MEMBER"/>
    <property type="match status" value="1"/>
</dbReference>
<proteinExistence type="predicted"/>
<dbReference type="InterPro" id="IPR036052">
    <property type="entry name" value="TrpB-like_PALP_sf"/>
</dbReference>
<comment type="cofactor">
    <cofactor evidence="1">
        <name>Ca(2+)</name>
        <dbReference type="ChEBI" id="CHEBI:29108"/>
    </cofactor>
</comment>
<evidence type="ECO:0000256" key="6">
    <source>
        <dbReference type="ARBA" id="ARBA00022898"/>
    </source>
</evidence>
<feature type="domain" description="Tryptophan synthase beta chain-like PALP" evidence="7">
    <location>
        <begin position="27"/>
        <end position="316"/>
    </location>
</feature>
<dbReference type="PROSITE" id="PS00165">
    <property type="entry name" value="DEHYDRATASE_SER_THR"/>
    <property type="match status" value="1"/>
</dbReference>
<evidence type="ECO:0000256" key="3">
    <source>
        <dbReference type="ARBA" id="ARBA00001936"/>
    </source>
</evidence>
<dbReference type="Pfam" id="PF00291">
    <property type="entry name" value="PALP"/>
    <property type="match status" value="1"/>
</dbReference>
<comment type="cofactor">
    <cofactor evidence="3">
        <name>Mn(2+)</name>
        <dbReference type="ChEBI" id="CHEBI:29035"/>
    </cofactor>
</comment>